<feature type="compositionally biased region" description="Polar residues" evidence="1">
    <location>
        <begin position="1"/>
        <end position="10"/>
    </location>
</feature>
<protein>
    <submittedName>
        <fullName evidence="2">Uncharacterized protein</fullName>
    </submittedName>
</protein>
<dbReference type="AlphaFoldDB" id="A0A0B2PQD7"/>
<dbReference type="EMBL" id="KN664996">
    <property type="protein sequence ID" value="KHN09888.1"/>
    <property type="molecule type" value="Genomic_DNA"/>
</dbReference>
<name>A0A0B2PQD7_GLYSO</name>
<proteinExistence type="predicted"/>
<dbReference type="Proteomes" id="UP000053555">
    <property type="component" value="Unassembled WGS sequence"/>
</dbReference>
<evidence type="ECO:0000313" key="2">
    <source>
        <dbReference type="EMBL" id="KHN09888.1"/>
    </source>
</evidence>
<gene>
    <name evidence="2" type="ORF">glysoja_034678</name>
</gene>
<feature type="region of interest" description="Disordered" evidence="1">
    <location>
        <begin position="1"/>
        <end position="27"/>
    </location>
</feature>
<organism evidence="2">
    <name type="scientific">Glycine soja</name>
    <name type="common">Wild soybean</name>
    <dbReference type="NCBI Taxonomy" id="3848"/>
    <lineage>
        <taxon>Eukaryota</taxon>
        <taxon>Viridiplantae</taxon>
        <taxon>Streptophyta</taxon>
        <taxon>Embryophyta</taxon>
        <taxon>Tracheophyta</taxon>
        <taxon>Spermatophyta</taxon>
        <taxon>Magnoliopsida</taxon>
        <taxon>eudicotyledons</taxon>
        <taxon>Gunneridae</taxon>
        <taxon>Pentapetalae</taxon>
        <taxon>rosids</taxon>
        <taxon>fabids</taxon>
        <taxon>Fabales</taxon>
        <taxon>Fabaceae</taxon>
        <taxon>Papilionoideae</taxon>
        <taxon>50 kb inversion clade</taxon>
        <taxon>NPAAA clade</taxon>
        <taxon>indigoferoid/millettioid clade</taxon>
        <taxon>Phaseoleae</taxon>
        <taxon>Glycine</taxon>
        <taxon>Glycine subgen. Soja</taxon>
    </lineage>
</organism>
<sequence length="72" mass="8268">MDPNNSYTPKTSKDARINPQTMEKQPRIAKSRLAASFHMGQELNVTGFEKGWEKFASKRDGKLKGREEEKQN</sequence>
<evidence type="ECO:0000256" key="1">
    <source>
        <dbReference type="SAM" id="MobiDB-lite"/>
    </source>
</evidence>
<accession>A0A0B2PQD7</accession>
<reference evidence="2" key="1">
    <citation type="submission" date="2014-07" db="EMBL/GenBank/DDBJ databases">
        <title>Identification of a novel salt tolerance gene in wild soybean by whole-genome sequencing.</title>
        <authorList>
            <person name="Lam H.-M."/>
            <person name="Qi X."/>
            <person name="Li M.-W."/>
            <person name="Liu X."/>
            <person name="Xie M."/>
            <person name="Ni M."/>
            <person name="Xu X."/>
        </authorList>
    </citation>
    <scope>NUCLEOTIDE SEQUENCE [LARGE SCALE GENOMIC DNA]</scope>
    <source>
        <tissue evidence="2">Root</tissue>
    </source>
</reference>